<dbReference type="Proteomes" id="UP000077202">
    <property type="component" value="Unassembled WGS sequence"/>
</dbReference>
<evidence type="ECO:0000256" key="1">
    <source>
        <dbReference type="SAM" id="MobiDB-lite"/>
    </source>
</evidence>
<feature type="region of interest" description="Disordered" evidence="1">
    <location>
        <begin position="143"/>
        <end position="175"/>
    </location>
</feature>
<name>A0A176WF88_MARPO</name>
<feature type="compositionally biased region" description="Basic and acidic residues" evidence="1">
    <location>
        <begin position="21"/>
        <end position="32"/>
    </location>
</feature>
<reference evidence="2" key="1">
    <citation type="submission" date="2016-03" db="EMBL/GenBank/DDBJ databases">
        <title>Mechanisms controlling the formation of the plant cell surface in tip-growing cells are functionally conserved among land plants.</title>
        <authorList>
            <person name="Honkanen S."/>
            <person name="Jones V.A."/>
            <person name="Morieri G."/>
            <person name="Champion C."/>
            <person name="Hetherington A.J."/>
            <person name="Kelly S."/>
            <person name="Saint-Marcoux D."/>
            <person name="Proust H."/>
            <person name="Prescott H."/>
            <person name="Dolan L."/>
        </authorList>
    </citation>
    <scope>NUCLEOTIDE SEQUENCE [LARGE SCALE GENOMIC DNA]</scope>
    <source>
        <tissue evidence="2">Whole gametophyte</tissue>
    </source>
</reference>
<sequence length="252" mass="28761">MIRCDGSEPRTCANRLSQEQQVERDQGDERDVVTGGRWVDWTDILKGRKENNRTEQEQQQQQQHHPGRADEDEEEEEQQQQQGARRPRERESPSPSLPHFLLYLCCPHHATPYPCLIRATLRYATPHWYPSSERYCWSINRGRSGAGRGSESQRERTNERTQQNGKRTASEWDPRDGELKVGRAETKVQQLQQQQARMDGWMCGWMDGSISLCQSLRAVSGGVPTLASRGIPALLYLSIAGDSTLTLTRVAT</sequence>
<dbReference type="AlphaFoldDB" id="A0A176WF88"/>
<comment type="caution">
    <text evidence="2">The sequence shown here is derived from an EMBL/GenBank/DDBJ whole genome shotgun (WGS) entry which is preliminary data.</text>
</comment>
<evidence type="ECO:0000313" key="3">
    <source>
        <dbReference type="Proteomes" id="UP000077202"/>
    </source>
</evidence>
<protein>
    <submittedName>
        <fullName evidence="2">Uncharacterized protein</fullName>
    </submittedName>
</protein>
<keyword evidence="3" id="KW-1185">Reference proteome</keyword>
<feature type="region of interest" description="Disordered" evidence="1">
    <location>
        <begin position="1"/>
        <end position="94"/>
    </location>
</feature>
<dbReference type="EMBL" id="LVLJ01001129">
    <property type="protein sequence ID" value="OAE31271.1"/>
    <property type="molecule type" value="Genomic_DNA"/>
</dbReference>
<gene>
    <name evidence="2" type="ORF">AXG93_1962s1280</name>
</gene>
<proteinExistence type="predicted"/>
<organism evidence="2 3">
    <name type="scientific">Marchantia polymorpha subsp. ruderalis</name>
    <dbReference type="NCBI Taxonomy" id="1480154"/>
    <lineage>
        <taxon>Eukaryota</taxon>
        <taxon>Viridiplantae</taxon>
        <taxon>Streptophyta</taxon>
        <taxon>Embryophyta</taxon>
        <taxon>Marchantiophyta</taxon>
        <taxon>Marchantiopsida</taxon>
        <taxon>Marchantiidae</taxon>
        <taxon>Marchantiales</taxon>
        <taxon>Marchantiaceae</taxon>
        <taxon>Marchantia</taxon>
    </lineage>
</organism>
<accession>A0A176WF88</accession>
<evidence type="ECO:0000313" key="2">
    <source>
        <dbReference type="EMBL" id="OAE31271.1"/>
    </source>
</evidence>
<feature type="compositionally biased region" description="Basic and acidic residues" evidence="1">
    <location>
        <begin position="43"/>
        <end position="56"/>
    </location>
</feature>